<reference evidence="1 2" key="1">
    <citation type="journal article" date="2016" name="Nat. Commun.">
        <title>Thousands of microbial genomes shed light on interconnected biogeochemical processes in an aquifer system.</title>
        <authorList>
            <person name="Anantharaman K."/>
            <person name="Brown C.T."/>
            <person name="Hug L.A."/>
            <person name="Sharon I."/>
            <person name="Castelle C.J."/>
            <person name="Probst A.J."/>
            <person name="Thomas B.C."/>
            <person name="Singh A."/>
            <person name="Wilkins M.J."/>
            <person name="Karaoz U."/>
            <person name="Brodie E.L."/>
            <person name="Williams K.H."/>
            <person name="Hubbard S.S."/>
            <person name="Banfield J.F."/>
        </authorList>
    </citation>
    <scope>NUCLEOTIDE SEQUENCE [LARGE SCALE GENOMIC DNA]</scope>
</reference>
<dbReference type="AlphaFoldDB" id="A0A1F6B1D9"/>
<gene>
    <name evidence="1" type="ORF">A2973_02575</name>
</gene>
<evidence type="ECO:0000313" key="1">
    <source>
        <dbReference type="EMBL" id="OGG30542.1"/>
    </source>
</evidence>
<dbReference type="Proteomes" id="UP000176409">
    <property type="component" value="Unassembled WGS sequence"/>
</dbReference>
<dbReference type="EMBL" id="MFJZ01000016">
    <property type="protein sequence ID" value="OGG30542.1"/>
    <property type="molecule type" value="Genomic_DNA"/>
</dbReference>
<evidence type="ECO:0000313" key="2">
    <source>
        <dbReference type="Proteomes" id="UP000176409"/>
    </source>
</evidence>
<organism evidence="1 2">
    <name type="scientific">Candidatus Gottesmanbacteria bacterium RIFCSPLOWO2_01_FULL_49_10</name>
    <dbReference type="NCBI Taxonomy" id="1798396"/>
    <lineage>
        <taxon>Bacteria</taxon>
        <taxon>Candidatus Gottesmaniibacteriota</taxon>
    </lineage>
</organism>
<protein>
    <submittedName>
        <fullName evidence="1">Uncharacterized protein</fullName>
    </submittedName>
</protein>
<comment type="caution">
    <text evidence="1">The sequence shown here is derived from an EMBL/GenBank/DDBJ whole genome shotgun (WGS) entry which is preliminary data.</text>
</comment>
<name>A0A1F6B1D9_9BACT</name>
<sequence length="334" mass="37822">MVINMSEIPIQLNLPDKAHTITSKFKSVLETHLTLEGRYKQYLAKYEKVHGALPKNEQDNIEQAIADKLYRKAKLSFVRDAAIVVGVVCSGIYLYKNGAIIADGIQNLRENSLPLERKNAIEWAGIFRSKGELHVFGELPRGDHMMGGVNHIGGDQRFYSLNGHSPAKMIDRITDYLGQGFGLTTKIAEETNFRDKPNPNIFVLFSTLGRDYTSGIKRWKRDPSHMIFQYHTKWSAKNIIDQRGPITRYDLLSFVPRKEGKQFIRQALEEPEILEDVFGILCGGLEKTTTRIPAERVAFYEGGPVWKMGRLLGNVSKVVKPLGRFFGTPDPSLR</sequence>
<accession>A0A1F6B1D9</accession>
<proteinExistence type="predicted"/>